<dbReference type="Pfam" id="PF00905">
    <property type="entry name" value="Transpeptidase"/>
    <property type="match status" value="1"/>
</dbReference>
<feature type="region of interest" description="Disordered" evidence="1">
    <location>
        <begin position="64"/>
        <end position="84"/>
    </location>
</feature>
<sequence>MTDPSSPFGSETGSSDWAGYLEAMRHHVEKRRSKRRRMMMGLLCCMAAALIYLGWNDDTGKLPPPGADAAQSVRKTKPAPSKTAAFSRNDIRTMLQKRPIYNSTETDFRIPYLNQTYQIDTSLDPRLQQTAIHHLMTKTSRHIGIVVMDPFSGRILAMAGFDKLRPGVNPCTQSDYPAASVFKIVTAAAALDRIDLEPSSTIPFSGNKHTLYKSQVTERAAAQRISLRDAFAQSVNPVFGKIGALHLGKNTLDQYAQAFGFNRWIDFDLPLETSPCRISAESFHLAEIASGYNRTTLMSPVHGAMIASAVLNGGRMPVPSLVDQVRDSFGNRVYVHQAATVSQALSPQSASLLRTMMGATIDCGTGRRSFAGYQCDPVLARLEMGGKTGTMDNDAHDVHYDWFVGFGADRHTGKAIAVSVMVGHEHQKGTRAGQYARLMIREFFGSGQPLPVKAPVKAPSKPVLTKKVKAKAKAGHG</sequence>
<dbReference type="GO" id="GO:0005886">
    <property type="term" value="C:plasma membrane"/>
    <property type="evidence" value="ECO:0007669"/>
    <property type="project" value="TreeGrafter"/>
</dbReference>
<dbReference type="InterPro" id="IPR012338">
    <property type="entry name" value="Beta-lactam/transpept-like"/>
</dbReference>
<name>A0A7C4MKS9_9BACT</name>
<dbReference type="GO" id="GO:0071972">
    <property type="term" value="F:peptidoglycan L,D-transpeptidase activity"/>
    <property type="evidence" value="ECO:0007669"/>
    <property type="project" value="TreeGrafter"/>
</dbReference>
<dbReference type="GO" id="GO:0071555">
    <property type="term" value="P:cell wall organization"/>
    <property type="evidence" value="ECO:0007669"/>
    <property type="project" value="TreeGrafter"/>
</dbReference>
<evidence type="ECO:0000256" key="2">
    <source>
        <dbReference type="SAM" id="Phobius"/>
    </source>
</evidence>
<dbReference type="SUPFAM" id="SSF56601">
    <property type="entry name" value="beta-lactamase/transpeptidase-like"/>
    <property type="match status" value="1"/>
</dbReference>
<organism evidence="4">
    <name type="scientific">Desulfatirhabdium butyrativorans</name>
    <dbReference type="NCBI Taxonomy" id="340467"/>
    <lineage>
        <taxon>Bacteria</taxon>
        <taxon>Pseudomonadati</taxon>
        <taxon>Thermodesulfobacteriota</taxon>
        <taxon>Desulfobacteria</taxon>
        <taxon>Desulfobacterales</taxon>
        <taxon>Desulfatirhabdiaceae</taxon>
        <taxon>Desulfatirhabdium</taxon>
    </lineage>
</organism>
<dbReference type="InterPro" id="IPR001460">
    <property type="entry name" value="PCN-bd_Tpept"/>
</dbReference>
<gene>
    <name evidence="4" type="ORF">ENS29_02460</name>
</gene>
<dbReference type="EMBL" id="DSUH01000054">
    <property type="protein sequence ID" value="HGU31700.1"/>
    <property type="molecule type" value="Genomic_DNA"/>
</dbReference>
<feature type="transmembrane region" description="Helical" evidence="2">
    <location>
        <begin position="38"/>
        <end position="55"/>
    </location>
</feature>
<dbReference type="Gene3D" id="3.40.710.10">
    <property type="entry name" value="DD-peptidase/beta-lactamase superfamily"/>
    <property type="match status" value="1"/>
</dbReference>
<dbReference type="AlphaFoldDB" id="A0A7C4MKS9"/>
<protein>
    <submittedName>
        <fullName evidence="4">PbpA</fullName>
    </submittedName>
</protein>
<dbReference type="PANTHER" id="PTHR30627:SF2">
    <property type="entry name" value="PEPTIDOGLYCAN D,D-TRANSPEPTIDASE MRDA"/>
    <property type="match status" value="1"/>
</dbReference>
<dbReference type="PANTHER" id="PTHR30627">
    <property type="entry name" value="PEPTIDOGLYCAN D,D-TRANSPEPTIDASE"/>
    <property type="match status" value="1"/>
</dbReference>
<dbReference type="GO" id="GO:0008658">
    <property type="term" value="F:penicillin binding"/>
    <property type="evidence" value="ECO:0007669"/>
    <property type="project" value="InterPro"/>
</dbReference>
<evidence type="ECO:0000313" key="4">
    <source>
        <dbReference type="EMBL" id="HGU31700.1"/>
    </source>
</evidence>
<dbReference type="InterPro" id="IPR050515">
    <property type="entry name" value="Beta-lactam/transpept"/>
</dbReference>
<evidence type="ECO:0000256" key="1">
    <source>
        <dbReference type="SAM" id="MobiDB-lite"/>
    </source>
</evidence>
<keyword evidence="2" id="KW-0472">Membrane</keyword>
<reference evidence="4" key="1">
    <citation type="journal article" date="2020" name="mSystems">
        <title>Genome- and Community-Level Interaction Insights into Carbon Utilization and Element Cycling Functions of Hydrothermarchaeota in Hydrothermal Sediment.</title>
        <authorList>
            <person name="Zhou Z."/>
            <person name="Liu Y."/>
            <person name="Xu W."/>
            <person name="Pan J."/>
            <person name="Luo Z.H."/>
            <person name="Li M."/>
        </authorList>
    </citation>
    <scope>NUCLEOTIDE SEQUENCE [LARGE SCALE GENOMIC DNA]</scope>
    <source>
        <strain evidence="4">SpSt-477</strain>
    </source>
</reference>
<proteinExistence type="predicted"/>
<keyword evidence="2" id="KW-1133">Transmembrane helix</keyword>
<comment type="caution">
    <text evidence="4">The sequence shown here is derived from an EMBL/GenBank/DDBJ whole genome shotgun (WGS) entry which is preliminary data.</text>
</comment>
<evidence type="ECO:0000259" key="3">
    <source>
        <dbReference type="Pfam" id="PF00905"/>
    </source>
</evidence>
<accession>A0A7C4MKS9</accession>
<feature type="domain" description="Penicillin-binding protein transpeptidase" evidence="3">
    <location>
        <begin position="144"/>
        <end position="434"/>
    </location>
</feature>
<keyword evidence="2" id="KW-0812">Transmembrane</keyword>